<dbReference type="EMBL" id="KQ993865">
    <property type="protein sequence ID" value="KZV48412.1"/>
    <property type="molecule type" value="Genomic_DNA"/>
</dbReference>
<reference evidence="1 2" key="1">
    <citation type="journal article" date="2015" name="Proc. Natl. Acad. Sci. U.S.A.">
        <title>The resurrection genome of Boea hygrometrica: A blueprint for survival of dehydration.</title>
        <authorList>
            <person name="Xiao L."/>
            <person name="Yang G."/>
            <person name="Zhang L."/>
            <person name="Yang X."/>
            <person name="Zhao S."/>
            <person name="Ji Z."/>
            <person name="Zhou Q."/>
            <person name="Hu M."/>
            <person name="Wang Y."/>
            <person name="Chen M."/>
            <person name="Xu Y."/>
            <person name="Jin H."/>
            <person name="Xiao X."/>
            <person name="Hu G."/>
            <person name="Bao F."/>
            <person name="Hu Y."/>
            <person name="Wan P."/>
            <person name="Li L."/>
            <person name="Deng X."/>
            <person name="Kuang T."/>
            <person name="Xiang C."/>
            <person name="Zhu J.K."/>
            <person name="Oliver M.J."/>
            <person name="He Y."/>
        </authorList>
    </citation>
    <scope>NUCLEOTIDE SEQUENCE [LARGE SCALE GENOMIC DNA]</scope>
    <source>
        <strain evidence="2">cv. XS01</strain>
    </source>
</reference>
<dbReference type="AlphaFoldDB" id="A0A2Z7CMV9"/>
<sequence>MDEKKVAQPRLSQGSRCAIVCDELRLGCPLACDGRGVCTLSGSRGLVERDRLDLGVVQPTGLRPWAAGAGRPKGEVGVVAWWCRRLG</sequence>
<organism evidence="1 2">
    <name type="scientific">Dorcoceras hygrometricum</name>
    <dbReference type="NCBI Taxonomy" id="472368"/>
    <lineage>
        <taxon>Eukaryota</taxon>
        <taxon>Viridiplantae</taxon>
        <taxon>Streptophyta</taxon>
        <taxon>Embryophyta</taxon>
        <taxon>Tracheophyta</taxon>
        <taxon>Spermatophyta</taxon>
        <taxon>Magnoliopsida</taxon>
        <taxon>eudicotyledons</taxon>
        <taxon>Gunneridae</taxon>
        <taxon>Pentapetalae</taxon>
        <taxon>asterids</taxon>
        <taxon>lamiids</taxon>
        <taxon>Lamiales</taxon>
        <taxon>Gesneriaceae</taxon>
        <taxon>Didymocarpoideae</taxon>
        <taxon>Trichosporeae</taxon>
        <taxon>Loxocarpinae</taxon>
        <taxon>Dorcoceras</taxon>
    </lineage>
</organism>
<keyword evidence="2" id="KW-1185">Reference proteome</keyword>
<evidence type="ECO:0000313" key="2">
    <source>
        <dbReference type="Proteomes" id="UP000250235"/>
    </source>
</evidence>
<protein>
    <submittedName>
        <fullName evidence="1">Uncharacterized protein</fullName>
    </submittedName>
</protein>
<name>A0A2Z7CMV9_9LAMI</name>
<accession>A0A2Z7CMV9</accession>
<evidence type="ECO:0000313" key="1">
    <source>
        <dbReference type="EMBL" id="KZV48412.1"/>
    </source>
</evidence>
<proteinExistence type="predicted"/>
<gene>
    <name evidence="1" type="ORF">F511_17121</name>
</gene>
<dbReference type="Proteomes" id="UP000250235">
    <property type="component" value="Unassembled WGS sequence"/>
</dbReference>